<dbReference type="KEGG" id="bman:114246765"/>
<keyword evidence="1" id="KW-1133">Transmembrane helix</keyword>
<dbReference type="Proteomes" id="UP000504629">
    <property type="component" value="Unplaced"/>
</dbReference>
<gene>
    <name evidence="3" type="primary">LOC114246765</name>
</gene>
<dbReference type="AlphaFoldDB" id="A0A6J2K054"/>
<evidence type="ECO:0000313" key="3">
    <source>
        <dbReference type="RefSeq" id="XP_028035250.1"/>
    </source>
</evidence>
<dbReference type="GeneID" id="114246765"/>
<keyword evidence="1" id="KW-0812">Transmembrane</keyword>
<feature type="transmembrane region" description="Helical" evidence="1">
    <location>
        <begin position="94"/>
        <end position="115"/>
    </location>
</feature>
<evidence type="ECO:0000256" key="1">
    <source>
        <dbReference type="SAM" id="Phobius"/>
    </source>
</evidence>
<keyword evidence="1" id="KW-0472">Membrane</keyword>
<protein>
    <submittedName>
        <fullName evidence="3">Uncharacterized protein LOC114246765</fullName>
    </submittedName>
</protein>
<organism evidence="2 3">
    <name type="scientific">Bombyx mandarina</name>
    <name type="common">Wild silk moth</name>
    <name type="synonym">Wild silkworm</name>
    <dbReference type="NCBI Taxonomy" id="7092"/>
    <lineage>
        <taxon>Eukaryota</taxon>
        <taxon>Metazoa</taxon>
        <taxon>Ecdysozoa</taxon>
        <taxon>Arthropoda</taxon>
        <taxon>Hexapoda</taxon>
        <taxon>Insecta</taxon>
        <taxon>Pterygota</taxon>
        <taxon>Neoptera</taxon>
        <taxon>Endopterygota</taxon>
        <taxon>Lepidoptera</taxon>
        <taxon>Glossata</taxon>
        <taxon>Ditrysia</taxon>
        <taxon>Bombycoidea</taxon>
        <taxon>Bombycidae</taxon>
        <taxon>Bombycinae</taxon>
        <taxon>Bombyx</taxon>
    </lineage>
</organism>
<keyword evidence="2" id="KW-1185">Reference proteome</keyword>
<sequence>MSQICAQPWDANPRRPPPVKAVLTAVPPADPISEPGLTRARAQRSYLNEPPSSRVVAFLVLLYSEHVVRGHNEAAGGRRVRGRSVTIPQQTISALLHVLVLISEMVGNFATLLLVNT</sequence>
<reference evidence="3" key="1">
    <citation type="submission" date="2025-08" db="UniProtKB">
        <authorList>
            <consortium name="RefSeq"/>
        </authorList>
    </citation>
    <scope>IDENTIFICATION</scope>
    <source>
        <tissue evidence="3">Silk gland</tissue>
    </source>
</reference>
<proteinExistence type="predicted"/>
<dbReference type="RefSeq" id="XP_028035250.1">
    <property type="nucleotide sequence ID" value="XM_028179449.1"/>
</dbReference>
<name>A0A6J2K054_BOMMA</name>
<accession>A0A6J2K054</accession>
<evidence type="ECO:0000313" key="2">
    <source>
        <dbReference type="Proteomes" id="UP000504629"/>
    </source>
</evidence>